<dbReference type="PANTHER" id="PTHR11362">
    <property type="entry name" value="PHOSPHATIDYLETHANOLAMINE-BINDING PROTEIN"/>
    <property type="match status" value="1"/>
</dbReference>
<evidence type="ECO:0008006" key="3">
    <source>
        <dbReference type="Google" id="ProtNLM"/>
    </source>
</evidence>
<dbReference type="InterPro" id="IPR035810">
    <property type="entry name" value="PEBP_euk"/>
</dbReference>
<dbReference type="Gene3D" id="3.90.280.10">
    <property type="entry name" value="PEBP-like"/>
    <property type="match status" value="1"/>
</dbReference>
<dbReference type="PANTHER" id="PTHR11362:SF82">
    <property type="entry name" value="PHOSPHATIDYLETHANOLAMINE-BINDING PROTEIN 4"/>
    <property type="match status" value="1"/>
</dbReference>
<name>A0ABN9FXJ4_9NEOB</name>
<proteinExistence type="predicted"/>
<dbReference type="EMBL" id="CATNWA010017561">
    <property type="protein sequence ID" value="CAI9601384.1"/>
    <property type="molecule type" value="Genomic_DNA"/>
</dbReference>
<reference evidence="1" key="1">
    <citation type="submission" date="2023-05" db="EMBL/GenBank/DDBJ databases">
        <authorList>
            <person name="Stuckert A."/>
        </authorList>
    </citation>
    <scope>NUCLEOTIDE SEQUENCE</scope>
</reference>
<evidence type="ECO:0000313" key="1">
    <source>
        <dbReference type="EMBL" id="CAI9601384.1"/>
    </source>
</evidence>
<accession>A0ABN9FXJ4</accession>
<gene>
    <name evidence="1" type="ORF">SPARVUS_LOCUS12972259</name>
</gene>
<dbReference type="Proteomes" id="UP001162483">
    <property type="component" value="Unassembled WGS sequence"/>
</dbReference>
<keyword evidence="2" id="KW-1185">Reference proteome</keyword>
<evidence type="ECO:0000313" key="2">
    <source>
        <dbReference type="Proteomes" id="UP001162483"/>
    </source>
</evidence>
<sequence length="136" mass="15668">MGDVSCVYIPTCYEYSQSLSKVWGAPLIKFPDARPENLYTLIMVNPDAPRRSKPIHRFWRHWLVTDIPGEDLQKGVVTGIVQSKYYRPKPLRHTGLHRYQFLIYKQHPQVSPFLLPSEKILARLGRSCICSSIQAG</sequence>
<dbReference type="InterPro" id="IPR008914">
    <property type="entry name" value="PEBP"/>
</dbReference>
<dbReference type="SUPFAM" id="SSF49777">
    <property type="entry name" value="PEBP-like"/>
    <property type="match status" value="1"/>
</dbReference>
<dbReference type="CDD" id="cd00866">
    <property type="entry name" value="PEBP_euk"/>
    <property type="match status" value="1"/>
</dbReference>
<comment type="caution">
    <text evidence="1">The sequence shown here is derived from an EMBL/GenBank/DDBJ whole genome shotgun (WGS) entry which is preliminary data.</text>
</comment>
<organism evidence="1 2">
    <name type="scientific">Staurois parvus</name>
    <dbReference type="NCBI Taxonomy" id="386267"/>
    <lineage>
        <taxon>Eukaryota</taxon>
        <taxon>Metazoa</taxon>
        <taxon>Chordata</taxon>
        <taxon>Craniata</taxon>
        <taxon>Vertebrata</taxon>
        <taxon>Euteleostomi</taxon>
        <taxon>Amphibia</taxon>
        <taxon>Batrachia</taxon>
        <taxon>Anura</taxon>
        <taxon>Neobatrachia</taxon>
        <taxon>Ranoidea</taxon>
        <taxon>Ranidae</taxon>
        <taxon>Staurois</taxon>
    </lineage>
</organism>
<dbReference type="InterPro" id="IPR036610">
    <property type="entry name" value="PEBP-like_sf"/>
</dbReference>
<dbReference type="Pfam" id="PF01161">
    <property type="entry name" value="PBP"/>
    <property type="match status" value="1"/>
</dbReference>
<protein>
    <recommendedName>
        <fullName evidence="3">Phosphatidylethanolamine-binding protein 4</fullName>
    </recommendedName>
</protein>